<feature type="transmembrane region" description="Helical" evidence="7">
    <location>
        <begin position="811"/>
        <end position="831"/>
    </location>
</feature>
<dbReference type="Pfam" id="PF02687">
    <property type="entry name" value="FtsX"/>
    <property type="match status" value="2"/>
</dbReference>
<evidence type="ECO:0000313" key="11">
    <source>
        <dbReference type="Proteomes" id="UP000016943"/>
    </source>
</evidence>
<reference evidence="10 11" key="1">
    <citation type="journal article" date="2013" name="Genome Announc.">
        <title>Whole-Genome Sequence of the Clinical Strain Corynebacterium argentoratense DSM 44202, Isolated from a Human Throat Specimen.</title>
        <authorList>
            <person name="Bomholt C."/>
            <person name="Glaub A."/>
            <person name="Gravermann K."/>
            <person name="Albersmeier A."/>
            <person name="Brinkrolf K."/>
            <person name="Ruckert C."/>
            <person name="Tauch A."/>
        </authorList>
    </citation>
    <scope>NUCLEOTIDE SEQUENCE [LARGE SCALE GENOMIC DNA]</scope>
    <source>
        <strain evidence="10">DSM 44202</strain>
    </source>
</reference>
<dbReference type="HOGENOM" id="CLU_012341_1_0_11"/>
<feature type="transmembrane region" description="Helical" evidence="7">
    <location>
        <begin position="361"/>
        <end position="382"/>
    </location>
</feature>
<comment type="similarity">
    <text evidence="6">Belongs to the ABC-4 integral membrane protein family.</text>
</comment>
<feature type="transmembrane region" description="Helical" evidence="7">
    <location>
        <begin position="776"/>
        <end position="799"/>
    </location>
</feature>
<evidence type="ECO:0000256" key="5">
    <source>
        <dbReference type="ARBA" id="ARBA00023136"/>
    </source>
</evidence>
<evidence type="ECO:0000256" key="3">
    <source>
        <dbReference type="ARBA" id="ARBA00022692"/>
    </source>
</evidence>
<protein>
    <recommendedName>
        <fullName evidence="12">ABC transporter permease</fullName>
    </recommendedName>
</protein>
<feature type="transmembrane region" description="Helical" evidence="7">
    <location>
        <begin position="438"/>
        <end position="469"/>
    </location>
</feature>
<feature type="transmembrane region" description="Helical" evidence="7">
    <location>
        <begin position="21"/>
        <end position="41"/>
    </location>
</feature>
<keyword evidence="5 7" id="KW-0472">Membrane</keyword>
<evidence type="ECO:0008006" key="12">
    <source>
        <dbReference type="Google" id="ProtNLM"/>
    </source>
</evidence>
<feature type="domain" description="MacB-like periplasmic core" evidence="9">
    <location>
        <begin position="22"/>
        <end position="223"/>
    </location>
</feature>
<keyword evidence="4 7" id="KW-1133">Transmembrane helix</keyword>
<accession>U3GXF3</accession>
<feature type="domain" description="ABC3 transporter permease C-terminal" evidence="8">
    <location>
        <begin position="725"/>
        <end position="841"/>
    </location>
</feature>
<sequence length="847" mass="88966">MASSPMRTISLRTIAAHKVRLFLTLLSVVLGTAFIAGSSMFTATLQHSFESVVSTAFDDVDVVVQQDINPAGIDYAEAEKLRKDPRVESVSVSARNVTVVIGNDKGERLEGSGGAPSEALAFVPGAATNKQFELTEGNYPEAGQVAINDRTAELNGIKPGDTLTVITPKGRSKVPVSGIYHYPTSTGGSSSLLYPESDFVREFTDGTHVSSVSIELKDHDEAATKAFRDDVAKMFPDEKIADAKVLAEQLTDTIKKALSFVNYFLWAFAGIALIVGTFIISNTFAMIVAQRNREFALLRAIGISRKQITRSVVFEAVVVGLFGSLLGIVAGMGLVKALTALMEAKSLGLPDAGLSLSPQGIIAPLVAGTLVTVVSAWAPARAAGRVHPVRAMRSQEQTSVRSLLLRSIIGGVLVVGGAVASVMAAYSDGEVKLRSITIGVAALAIIIGTWLILPLLSIPFVAGIGRVLGLPFRRVGHLASTNARRNPRRTAATAFALTLGLMMVSSIGMLGATMRSSLSDMLDTGLKAELLLTTPQGSNLSIPGDAIDKVREVDGVRDVVTGALISGSAEDMSLASPFGPPTLPIIDGDVTQAIEVDKVSGQLTSDLVVNTTVKDALTAAGISDVKLAHLNNSLTRSVGGVFKDNPILGQGYISPAVAREIAPGEDLPVNSVFLTLDEGANASAVRAEVEAVTKPYMTINVQDKEEYKGESVKTVSTMLSVLYGLLGLSVIIAVLGIINTLALSVIERRQEIGMLRAVGMLRSQIRRMIYIESANIAVFGALVGAAIGLGVGWCFVTTLSGQGLDSIIVPWANMAWMIVASGVIGVLAAVIPGTRAARTKPLEAITD</sequence>
<evidence type="ECO:0000259" key="8">
    <source>
        <dbReference type="Pfam" id="PF02687"/>
    </source>
</evidence>
<dbReference type="KEGG" id="caz:CARG_05105"/>
<feature type="transmembrane region" description="Helical" evidence="7">
    <location>
        <begin position="403"/>
        <end position="426"/>
    </location>
</feature>
<feature type="domain" description="ABC3 transporter permease C-terminal" evidence="8">
    <location>
        <begin position="267"/>
        <end position="386"/>
    </location>
</feature>
<name>U3GXF3_9CORY</name>
<feature type="transmembrane region" description="Helical" evidence="7">
    <location>
        <begin position="490"/>
        <end position="512"/>
    </location>
</feature>
<evidence type="ECO:0000256" key="7">
    <source>
        <dbReference type="SAM" id="Phobius"/>
    </source>
</evidence>
<dbReference type="STRING" id="1348662.CARG_05105"/>
<dbReference type="AlphaFoldDB" id="U3GXF3"/>
<dbReference type="PANTHER" id="PTHR30572:SF4">
    <property type="entry name" value="ABC TRANSPORTER PERMEASE YTRF"/>
    <property type="match status" value="1"/>
</dbReference>
<dbReference type="GeneID" id="78249802"/>
<dbReference type="Proteomes" id="UP000016943">
    <property type="component" value="Chromosome"/>
</dbReference>
<dbReference type="GO" id="GO:0005886">
    <property type="term" value="C:plasma membrane"/>
    <property type="evidence" value="ECO:0007669"/>
    <property type="project" value="UniProtKB-SubCell"/>
</dbReference>
<dbReference type="EMBL" id="CP006365">
    <property type="protein sequence ID" value="AGU15158.1"/>
    <property type="molecule type" value="Genomic_DNA"/>
</dbReference>
<dbReference type="InterPro" id="IPR003838">
    <property type="entry name" value="ABC3_permease_C"/>
</dbReference>
<feature type="transmembrane region" description="Helical" evidence="7">
    <location>
        <begin position="721"/>
        <end position="746"/>
    </location>
</feature>
<dbReference type="GO" id="GO:0022857">
    <property type="term" value="F:transmembrane transporter activity"/>
    <property type="evidence" value="ECO:0007669"/>
    <property type="project" value="TreeGrafter"/>
</dbReference>
<evidence type="ECO:0000259" key="9">
    <source>
        <dbReference type="Pfam" id="PF12704"/>
    </source>
</evidence>
<feature type="transmembrane region" description="Helical" evidence="7">
    <location>
        <begin position="312"/>
        <end position="341"/>
    </location>
</feature>
<keyword evidence="2" id="KW-1003">Cell membrane</keyword>
<evidence type="ECO:0000313" key="10">
    <source>
        <dbReference type="EMBL" id="AGU15158.1"/>
    </source>
</evidence>
<dbReference type="eggNOG" id="COG3127">
    <property type="taxonomic scope" value="Bacteria"/>
</dbReference>
<comment type="subcellular location">
    <subcellularLocation>
        <location evidence="1">Cell membrane</location>
        <topology evidence="1">Multi-pass membrane protein</topology>
    </subcellularLocation>
</comment>
<dbReference type="PATRIC" id="fig|1348662.3.peg.1002"/>
<keyword evidence="11" id="KW-1185">Reference proteome</keyword>
<evidence type="ECO:0000256" key="1">
    <source>
        <dbReference type="ARBA" id="ARBA00004651"/>
    </source>
</evidence>
<dbReference type="InterPro" id="IPR050250">
    <property type="entry name" value="Macrolide_Exporter_MacB"/>
</dbReference>
<dbReference type="RefSeq" id="WP_020976311.1">
    <property type="nucleotide sequence ID" value="NC_022198.1"/>
</dbReference>
<dbReference type="InterPro" id="IPR025857">
    <property type="entry name" value="MacB_PCD"/>
</dbReference>
<proteinExistence type="inferred from homology"/>
<evidence type="ECO:0000256" key="6">
    <source>
        <dbReference type="ARBA" id="ARBA00038076"/>
    </source>
</evidence>
<feature type="transmembrane region" description="Helical" evidence="7">
    <location>
        <begin position="263"/>
        <end position="289"/>
    </location>
</feature>
<dbReference type="OrthoDB" id="9780560at2"/>
<organism evidence="10 11">
    <name type="scientific">Corynebacterium argentoratense DSM 44202</name>
    <dbReference type="NCBI Taxonomy" id="1348662"/>
    <lineage>
        <taxon>Bacteria</taxon>
        <taxon>Bacillati</taxon>
        <taxon>Actinomycetota</taxon>
        <taxon>Actinomycetes</taxon>
        <taxon>Mycobacteriales</taxon>
        <taxon>Corynebacteriaceae</taxon>
        <taxon>Corynebacterium</taxon>
    </lineage>
</organism>
<dbReference type="PANTHER" id="PTHR30572">
    <property type="entry name" value="MEMBRANE COMPONENT OF TRANSPORTER-RELATED"/>
    <property type="match status" value="1"/>
</dbReference>
<gene>
    <name evidence="10" type="ORF">CARG_05105</name>
</gene>
<dbReference type="Pfam" id="PF12704">
    <property type="entry name" value="MacB_PCD"/>
    <property type="match status" value="1"/>
</dbReference>
<evidence type="ECO:0000256" key="2">
    <source>
        <dbReference type="ARBA" id="ARBA00022475"/>
    </source>
</evidence>
<evidence type="ECO:0000256" key="4">
    <source>
        <dbReference type="ARBA" id="ARBA00022989"/>
    </source>
</evidence>
<keyword evidence="3 7" id="KW-0812">Transmembrane</keyword>